<accession>A0A327KVE2</accession>
<protein>
    <submittedName>
        <fullName evidence="1">Uncharacterized protein</fullName>
    </submittedName>
</protein>
<proteinExistence type="predicted"/>
<name>A0A327KVE2_9BRAD</name>
<organism evidence="1 2">
    <name type="scientific">Rhodoplanes roseus</name>
    <dbReference type="NCBI Taxonomy" id="29409"/>
    <lineage>
        <taxon>Bacteria</taxon>
        <taxon>Pseudomonadati</taxon>
        <taxon>Pseudomonadota</taxon>
        <taxon>Alphaproteobacteria</taxon>
        <taxon>Hyphomicrobiales</taxon>
        <taxon>Nitrobacteraceae</taxon>
        <taxon>Rhodoplanes</taxon>
    </lineage>
</organism>
<dbReference type="EMBL" id="NPEX01000125">
    <property type="protein sequence ID" value="RAI42799.1"/>
    <property type="molecule type" value="Genomic_DNA"/>
</dbReference>
<keyword evidence="2" id="KW-1185">Reference proteome</keyword>
<reference evidence="1 2" key="1">
    <citation type="submission" date="2017-07" db="EMBL/GenBank/DDBJ databases">
        <title>Draft Genome Sequences of Select Purple Nonsulfur Bacteria.</title>
        <authorList>
            <person name="Lasarre B."/>
            <person name="Mckinlay J.B."/>
        </authorList>
    </citation>
    <scope>NUCLEOTIDE SEQUENCE [LARGE SCALE GENOMIC DNA]</scope>
    <source>
        <strain evidence="1 2">DSM 5909</strain>
    </source>
</reference>
<dbReference type="RefSeq" id="WP_111420313.1">
    <property type="nucleotide sequence ID" value="NZ_NPEX01000125.1"/>
</dbReference>
<gene>
    <name evidence="1" type="ORF">CH341_17550</name>
</gene>
<evidence type="ECO:0000313" key="2">
    <source>
        <dbReference type="Proteomes" id="UP000249130"/>
    </source>
</evidence>
<dbReference type="AlphaFoldDB" id="A0A327KVE2"/>
<comment type="caution">
    <text evidence="1">The sequence shown here is derived from an EMBL/GenBank/DDBJ whole genome shotgun (WGS) entry which is preliminary data.</text>
</comment>
<dbReference type="Proteomes" id="UP000249130">
    <property type="component" value="Unassembled WGS sequence"/>
</dbReference>
<evidence type="ECO:0000313" key="1">
    <source>
        <dbReference type="EMBL" id="RAI42799.1"/>
    </source>
</evidence>
<sequence>MKKPTPPRPDSQHVRRVPADLDADEMRIAVALLIEAWRGAMHEVIALGGAAHASEVKQRIVDGVKNAVPAGRAVGREVKPIGFVVAALDVVTFSEDEDV</sequence>